<dbReference type="InterPro" id="IPR031319">
    <property type="entry name" value="A-amylase_C"/>
</dbReference>
<dbReference type="OMA" id="NDVANEC"/>
<dbReference type="PANTHER" id="PTHR43447">
    <property type="entry name" value="ALPHA-AMYLASE"/>
    <property type="match status" value="1"/>
</dbReference>
<organism evidence="17 18">
    <name type="scientific">Strongylocentrotus purpuratus</name>
    <name type="common">Purple sea urchin</name>
    <dbReference type="NCBI Taxonomy" id="7668"/>
    <lineage>
        <taxon>Eukaryota</taxon>
        <taxon>Metazoa</taxon>
        <taxon>Echinodermata</taxon>
        <taxon>Eleutherozoa</taxon>
        <taxon>Echinozoa</taxon>
        <taxon>Echinoidea</taxon>
        <taxon>Euechinoidea</taxon>
        <taxon>Echinacea</taxon>
        <taxon>Camarodonta</taxon>
        <taxon>Echinidea</taxon>
        <taxon>Strongylocentrotidae</taxon>
        <taxon>Strongylocentrotus</taxon>
    </lineage>
</organism>
<dbReference type="EnsemblMetazoa" id="XM_030993192">
    <property type="protein sequence ID" value="XP_030849052"/>
    <property type="gene ID" value="LOC115927393"/>
</dbReference>
<dbReference type="SUPFAM" id="SSF51445">
    <property type="entry name" value="(Trans)glycosidases"/>
    <property type="match status" value="1"/>
</dbReference>
<evidence type="ECO:0000256" key="5">
    <source>
        <dbReference type="ARBA" id="ARBA00012595"/>
    </source>
</evidence>
<accession>A0A7M7PC68</accession>
<comment type="catalytic activity">
    <reaction evidence="1">
        <text>Endohydrolysis of (1-&gt;4)-alpha-D-glucosidic linkages in polysaccharides containing three or more (1-&gt;4)-alpha-linked D-glucose units.</text>
        <dbReference type="EC" id="3.2.1.1"/>
    </reaction>
</comment>
<evidence type="ECO:0000256" key="11">
    <source>
        <dbReference type="ARBA" id="ARBA00023295"/>
    </source>
</evidence>
<feature type="domain" description="Alpha-amylase C-terminal" evidence="15">
    <location>
        <begin position="401"/>
        <end position="488"/>
    </location>
</feature>
<dbReference type="CDD" id="cd11317">
    <property type="entry name" value="AmyAc_bac_euk_AmyA"/>
    <property type="match status" value="1"/>
</dbReference>
<dbReference type="SMART" id="SM00632">
    <property type="entry name" value="Aamy_C"/>
    <property type="match status" value="1"/>
</dbReference>
<evidence type="ECO:0000313" key="17">
    <source>
        <dbReference type="EnsemblMetazoa" id="XP_030849052"/>
    </source>
</evidence>
<dbReference type="KEGG" id="spu:115927393"/>
<keyword evidence="10" id="KW-0119">Carbohydrate metabolism</keyword>
<feature type="domain" description="Glycosyl hydrolase family 13 catalytic" evidence="16">
    <location>
        <begin position="28"/>
        <end position="392"/>
    </location>
</feature>
<evidence type="ECO:0000256" key="14">
    <source>
        <dbReference type="SAM" id="SignalP"/>
    </source>
</evidence>
<dbReference type="InterPro" id="IPR017853">
    <property type="entry name" value="GH"/>
</dbReference>
<evidence type="ECO:0000256" key="4">
    <source>
        <dbReference type="ARBA" id="ARBA00008061"/>
    </source>
</evidence>
<evidence type="ECO:0000256" key="8">
    <source>
        <dbReference type="ARBA" id="ARBA00022837"/>
    </source>
</evidence>
<reference evidence="17" key="2">
    <citation type="submission" date="2021-01" db="UniProtKB">
        <authorList>
            <consortium name="EnsemblMetazoa"/>
        </authorList>
    </citation>
    <scope>IDENTIFICATION</scope>
</reference>
<keyword evidence="7" id="KW-0378">Hydrolase</keyword>
<comment type="cofactor">
    <cofactor evidence="2">
        <name>Ca(2+)</name>
        <dbReference type="ChEBI" id="CHEBI:29108"/>
    </cofactor>
</comment>
<dbReference type="InterPro" id="IPR013780">
    <property type="entry name" value="Glyco_hydro_b"/>
</dbReference>
<dbReference type="Proteomes" id="UP000007110">
    <property type="component" value="Unassembled WGS sequence"/>
</dbReference>
<keyword evidence="9" id="KW-0868">Chloride</keyword>
<dbReference type="InterPro" id="IPR006047">
    <property type="entry name" value="GH13_cat_dom"/>
</dbReference>
<dbReference type="EC" id="3.2.1.1" evidence="5"/>
<dbReference type="FunCoup" id="A0A7M7PC68">
    <property type="interactions" value="235"/>
</dbReference>
<keyword evidence="18" id="KW-1185">Reference proteome</keyword>
<evidence type="ECO:0000256" key="3">
    <source>
        <dbReference type="ARBA" id="ARBA00001923"/>
    </source>
</evidence>
<name>A0A7M7PC68_STRPU</name>
<dbReference type="OrthoDB" id="550577at2759"/>
<evidence type="ECO:0000256" key="10">
    <source>
        <dbReference type="ARBA" id="ARBA00023277"/>
    </source>
</evidence>
<dbReference type="RefSeq" id="XP_030849052.1">
    <property type="nucleotide sequence ID" value="XM_030993192.1"/>
</dbReference>
<evidence type="ECO:0000256" key="2">
    <source>
        <dbReference type="ARBA" id="ARBA00001913"/>
    </source>
</evidence>
<evidence type="ECO:0000313" key="18">
    <source>
        <dbReference type="Proteomes" id="UP000007110"/>
    </source>
</evidence>
<dbReference type="InParanoid" id="A0A7M7PC68"/>
<comment type="similarity">
    <text evidence="4 12">Belongs to the glycosyl hydrolase 13 family.</text>
</comment>
<keyword evidence="14" id="KW-0732">Signal</keyword>
<feature type="region of interest" description="Disordered" evidence="13">
    <location>
        <begin position="348"/>
        <end position="369"/>
    </location>
</feature>
<feature type="compositionally biased region" description="Polar residues" evidence="13">
    <location>
        <begin position="358"/>
        <end position="369"/>
    </location>
</feature>
<sequence>MLHFFVILLAAVCAHAGVSDPNFADGRKVIVHLFEWKWADIGKECQDFLGPYGYAGVQVSPPSKHITADGYPWWQRYQPVSYSLDGSRSGSEAEFKEMVDKCNNVGVRIYVDAVIPHGRCPPPPMCGRQDDSYTFPDVPYYPGNFNVPNGRCSSNSGGIDDYSNPDEVRYCNLVGLDDIDFSSGLSSTKLVQDYLNKLLGYGVAGFRIDAAKHMDPTEIENIANGLQNVFGGRPYIYQEVIDQGGEPIKAAHYTHLGDVTEFRYCTEIARVGRGEVDLGYLYNFGESWGMLPSSQAVVFVDNHDNQRGHGGAGSVVTYTESAAYKKATAFALAWDYGTTRIMSSYKFSNTDQGPPGSNGVTSSPEFNSDSSCKGDWVCEHRWRQIRNMVCFRNAAGTAPVDNWTTRLSNLISFSRGSKAFFAISNERSDNCPWLQTGLSGGTYCDLISGDPTDSGCTGKEIEVQSDGAAQVCLEAGEDSMVALTYKAKSGSGAGCKW</sequence>
<evidence type="ECO:0000256" key="6">
    <source>
        <dbReference type="ARBA" id="ARBA00022723"/>
    </source>
</evidence>
<dbReference type="GO" id="GO:0005615">
    <property type="term" value="C:extracellular space"/>
    <property type="evidence" value="ECO:0000318"/>
    <property type="project" value="GO_Central"/>
</dbReference>
<dbReference type="Gene3D" id="2.60.40.1180">
    <property type="entry name" value="Golgi alpha-mannosidase II"/>
    <property type="match status" value="1"/>
</dbReference>
<dbReference type="InterPro" id="IPR006048">
    <property type="entry name" value="A-amylase/branching_C"/>
</dbReference>
<keyword evidence="6" id="KW-0479">Metal-binding</keyword>
<reference evidence="18" key="1">
    <citation type="submission" date="2015-02" db="EMBL/GenBank/DDBJ databases">
        <title>Genome sequencing for Strongylocentrotus purpuratus.</title>
        <authorList>
            <person name="Murali S."/>
            <person name="Liu Y."/>
            <person name="Vee V."/>
            <person name="English A."/>
            <person name="Wang M."/>
            <person name="Skinner E."/>
            <person name="Han Y."/>
            <person name="Muzny D.M."/>
            <person name="Worley K.C."/>
            <person name="Gibbs R.A."/>
        </authorList>
    </citation>
    <scope>NUCLEOTIDE SEQUENCE</scope>
</reference>
<dbReference type="GO" id="GO:0046872">
    <property type="term" value="F:metal ion binding"/>
    <property type="evidence" value="ECO:0007669"/>
    <property type="project" value="UniProtKB-KW"/>
</dbReference>
<comment type="cofactor">
    <cofactor evidence="3">
        <name>chloride</name>
        <dbReference type="ChEBI" id="CHEBI:17996"/>
    </cofactor>
</comment>
<evidence type="ECO:0000256" key="12">
    <source>
        <dbReference type="RuleBase" id="RU003615"/>
    </source>
</evidence>
<evidence type="ECO:0000256" key="7">
    <source>
        <dbReference type="ARBA" id="ARBA00022801"/>
    </source>
</evidence>
<evidence type="ECO:0000259" key="15">
    <source>
        <dbReference type="SMART" id="SM00632"/>
    </source>
</evidence>
<dbReference type="InterPro" id="IPR006046">
    <property type="entry name" value="Alpha_amylase"/>
</dbReference>
<dbReference type="AlphaFoldDB" id="A0A7M7PC68"/>
<dbReference type="GO" id="GO:0004556">
    <property type="term" value="F:alpha-amylase activity"/>
    <property type="evidence" value="ECO:0000318"/>
    <property type="project" value="GO_Central"/>
</dbReference>
<evidence type="ECO:0000256" key="13">
    <source>
        <dbReference type="SAM" id="MobiDB-lite"/>
    </source>
</evidence>
<dbReference type="GO" id="GO:0005975">
    <property type="term" value="P:carbohydrate metabolic process"/>
    <property type="evidence" value="ECO:0000318"/>
    <property type="project" value="GO_Central"/>
</dbReference>
<feature type="chain" id="PRO_5029553312" description="alpha-amylase" evidence="14">
    <location>
        <begin position="17"/>
        <end position="497"/>
    </location>
</feature>
<evidence type="ECO:0000259" key="16">
    <source>
        <dbReference type="SMART" id="SM00642"/>
    </source>
</evidence>
<evidence type="ECO:0000256" key="9">
    <source>
        <dbReference type="ARBA" id="ARBA00023214"/>
    </source>
</evidence>
<proteinExistence type="inferred from homology"/>
<dbReference type="SMART" id="SM00642">
    <property type="entry name" value="Aamy"/>
    <property type="match status" value="1"/>
</dbReference>
<dbReference type="Pfam" id="PF02806">
    <property type="entry name" value="Alpha-amylase_C"/>
    <property type="match status" value="1"/>
</dbReference>
<feature type="signal peptide" evidence="14">
    <location>
        <begin position="1"/>
        <end position="16"/>
    </location>
</feature>
<dbReference type="Gene3D" id="3.20.20.80">
    <property type="entry name" value="Glycosidases"/>
    <property type="match status" value="1"/>
</dbReference>
<keyword evidence="8" id="KW-0106">Calcium</keyword>
<dbReference type="PRINTS" id="PR00110">
    <property type="entry name" value="ALPHAAMYLASE"/>
</dbReference>
<dbReference type="SUPFAM" id="SSF51011">
    <property type="entry name" value="Glycosyl hydrolase domain"/>
    <property type="match status" value="1"/>
</dbReference>
<protein>
    <recommendedName>
        <fullName evidence="5">alpha-amylase</fullName>
        <ecNumber evidence="5">3.2.1.1</ecNumber>
    </recommendedName>
</protein>
<keyword evidence="11" id="KW-0326">Glycosidase</keyword>
<evidence type="ECO:0000256" key="1">
    <source>
        <dbReference type="ARBA" id="ARBA00000548"/>
    </source>
</evidence>
<dbReference type="GeneID" id="115927393"/>